<dbReference type="PANTHER" id="PTHR37946">
    <property type="entry name" value="SLL1969 PROTEIN"/>
    <property type="match status" value="1"/>
</dbReference>
<dbReference type="Gene3D" id="3.40.50.1820">
    <property type="entry name" value="alpha/beta hydrolase"/>
    <property type="match status" value="1"/>
</dbReference>
<sequence>MKKKVILVHGYFKTEKDMFVLKTELEKRSFEVVTINLPLTFKKLKSVLPFFKREVEKIIAESEAEAKINFVGHSTGGLLIRRFLAVTEYKNKIGRIVLIASPNQGSKLAYFAKKHFKPFTSIFKTLDSIEVENVKKLELAAASDFEMAAIAGNKSNLFLGRLLIKENDGRIRVKSVKIPGLKDFIVLPYGHKDIHFQEETADLVTEFLESGSFNGGDKNGV</sequence>
<protein>
    <submittedName>
        <fullName evidence="1">Putative serine esterase DUF676</fullName>
    </submittedName>
</protein>
<organism evidence="1 2">
    <name type="scientific">Halanaerobium saccharolyticum</name>
    <dbReference type="NCBI Taxonomy" id="43595"/>
    <lineage>
        <taxon>Bacteria</taxon>
        <taxon>Bacillati</taxon>
        <taxon>Bacillota</taxon>
        <taxon>Clostridia</taxon>
        <taxon>Halanaerobiales</taxon>
        <taxon>Halanaerobiaceae</taxon>
        <taxon>Halanaerobium</taxon>
    </lineage>
</organism>
<dbReference type="Pfam" id="PF02089">
    <property type="entry name" value="Palm_thioest"/>
    <property type="match status" value="1"/>
</dbReference>
<gene>
    <name evidence="1" type="ORF">C8C76_1484</name>
</gene>
<proteinExistence type="predicted"/>
<accession>A0A2T5RFN8</accession>
<dbReference type="RefSeq" id="WP_108142568.1">
    <property type="nucleotide sequence ID" value="NZ_JBQPXQ010000017.1"/>
</dbReference>
<name>A0A2T5RFN8_9FIRM</name>
<dbReference type="InterPro" id="IPR029058">
    <property type="entry name" value="AB_hydrolase_fold"/>
</dbReference>
<dbReference type="Proteomes" id="UP000244089">
    <property type="component" value="Unassembled WGS sequence"/>
</dbReference>
<comment type="caution">
    <text evidence="1">The sequence shown here is derived from an EMBL/GenBank/DDBJ whole genome shotgun (WGS) entry which is preliminary data.</text>
</comment>
<reference evidence="1 2" key="1">
    <citation type="submission" date="2018-04" db="EMBL/GenBank/DDBJ databases">
        <title>Subsurface microbial communities from deep shales in Ohio and West Virginia, USA.</title>
        <authorList>
            <person name="Wrighton K."/>
        </authorList>
    </citation>
    <scope>NUCLEOTIDE SEQUENCE [LARGE SCALE GENOMIC DNA]</scope>
    <source>
        <strain evidence="1 2">WC1</strain>
    </source>
</reference>
<evidence type="ECO:0000313" key="1">
    <source>
        <dbReference type="EMBL" id="PTV93183.1"/>
    </source>
</evidence>
<dbReference type="SUPFAM" id="SSF53474">
    <property type="entry name" value="alpha/beta-Hydrolases"/>
    <property type="match status" value="1"/>
</dbReference>
<dbReference type="PANTHER" id="PTHR37946:SF1">
    <property type="entry name" value="SLL1969 PROTEIN"/>
    <property type="match status" value="1"/>
</dbReference>
<dbReference type="AlphaFoldDB" id="A0A2T5RFN8"/>
<dbReference type="OrthoDB" id="9775557at2"/>
<evidence type="ECO:0000313" key="2">
    <source>
        <dbReference type="Proteomes" id="UP000244089"/>
    </source>
</evidence>
<dbReference type="EMBL" id="QAXS01000048">
    <property type="protein sequence ID" value="PTV93183.1"/>
    <property type="molecule type" value="Genomic_DNA"/>
</dbReference>